<evidence type="ECO:0000259" key="2">
    <source>
        <dbReference type="Pfam" id="PF00048"/>
    </source>
</evidence>
<dbReference type="GO" id="GO:0005615">
    <property type="term" value="C:extracellular space"/>
    <property type="evidence" value="ECO:0007669"/>
    <property type="project" value="UniProtKB-KW"/>
</dbReference>
<reference evidence="3 4" key="1">
    <citation type="journal article" date="2019" name="Proc. Natl. Acad. Sci. U.S.A.">
        <title>Regulatory changes in pterin and carotenoid genes underlie balanced color polymorphisms in the wall lizard.</title>
        <authorList>
            <person name="Andrade P."/>
            <person name="Pinho C."/>
            <person name="Perez I de Lanuza G."/>
            <person name="Afonso S."/>
            <person name="Brejcha J."/>
            <person name="Rubin C.J."/>
            <person name="Wallerman O."/>
            <person name="Pereira P."/>
            <person name="Sabatino S.J."/>
            <person name="Bellati A."/>
            <person name="Pellitteri-Rosa D."/>
            <person name="Bosakova Z."/>
            <person name="Bunikis I."/>
            <person name="Carretero M.A."/>
            <person name="Feiner N."/>
            <person name="Marsik P."/>
            <person name="Pauperio F."/>
            <person name="Salvi D."/>
            <person name="Soler L."/>
            <person name="While G.M."/>
            <person name="Uller T."/>
            <person name="Font E."/>
            <person name="Andersson L."/>
            <person name="Carneiro M."/>
        </authorList>
    </citation>
    <scope>NUCLEOTIDE SEQUENCE</scope>
</reference>
<dbReference type="Pfam" id="PF00048">
    <property type="entry name" value="IL8"/>
    <property type="match status" value="1"/>
</dbReference>
<reference evidence="3" key="2">
    <citation type="submission" date="2025-08" db="UniProtKB">
        <authorList>
            <consortium name="Ensembl"/>
        </authorList>
    </citation>
    <scope>IDENTIFICATION</scope>
</reference>
<dbReference type="Ensembl" id="ENSPMRT00000027947.1">
    <property type="protein sequence ID" value="ENSPMRP00000026343.1"/>
    <property type="gene ID" value="ENSPMRG00000017040.1"/>
</dbReference>
<organism evidence="3 4">
    <name type="scientific">Podarcis muralis</name>
    <name type="common">Wall lizard</name>
    <name type="synonym">Lacerta muralis</name>
    <dbReference type="NCBI Taxonomy" id="64176"/>
    <lineage>
        <taxon>Eukaryota</taxon>
        <taxon>Metazoa</taxon>
        <taxon>Chordata</taxon>
        <taxon>Craniata</taxon>
        <taxon>Vertebrata</taxon>
        <taxon>Euteleostomi</taxon>
        <taxon>Lepidosauria</taxon>
        <taxon>Squamata</taxon>
        <taxon>Bifurcata</taxon>
        <taxon>Unidentata</taxon>
        <taxon>Episquamata</taxon>
        <taxon>Laterata</taxon>
        <taxon>Lacertibaenia</taxon>
        <taxon>Lacertidae</taxon>
        <taxon>Podarcis</taxon>
    </lineage>
</organism>
<evidence type="ECO:0000313" key="3">
    <source>
        <dbReference type="Ensembl" id="ENSPMRP00000026343.1"/>
    </source>
</evidence>
<name>A0A670JMU1_PODMU</name>
<dbReference type="Proteomes" id="UP000472272">
    <property type="component" value="Chromosome 15"/>
</dbReference>
<proteinExistence type="predicted"/>
<dbReference type="GO" id="GO:0006955">
    <property type="term" value="P:immune response"/>
    <property type="evidence" value="ECO:0007669"/>
    <property type="project" value="InterPro"/>
</dbReference>
<evidence type="ECO:0000313" key="4">
    <source>
        <dbReference type="Proteomes" id="UP000472272"/>
    </source>
</evidence>
<dbReference type="AlphaFoldDB" id="A0A670JMU1"/>
<dbReference type="InterPro" id="IPR001811">
    <property type="entry name" value="Chemokine_IL8-like_dom"/>
</dbReference>
<dbReference type="Gene3D" id="2.40.50.40">
    <property type="match status" value="1"/>
</dbReference>
<sequence>NAIYLPAVAVAIYLLKPLNYSIPSLSLGANCCLNYVNKPIPCKAIKYYERASSTCAKPAVMGAQLCMLKVSNTQGCLFQILRLVLDLQQICADPAYQQLPQVKLQQITSTAYTESAIS</sequence>
<dbReference type="SUPFAM" id="SSF54117">
    <property type="entry name" value="Interleukin 8-like chemokines"/>
    <property type="match status" value="1"/>
</dbReference>
<keyword evidence="4" id="KW-1185">Reference proteome</keyword>
<feature type="domain" description="Chemokine interleukin-8-like" evidence="2">
    <location>
        <begin position="30"/>
        <end position="61"/>
    </location>
</feature>
<dbReference type="InterPro" id="IPR036048">
    <property type="entry name" value="Interleukin_8-like_sf"/>
</dbReference>
<accession>A0A670JMU1</accession>
<protein>
    <recommendedName>
        <fullName evidence="2">Chemokine interleukin-8-like domain-containing protein</fullName>
    </recommendedName>
</protein>
<evidence type="ECO:0000256" key="1">
    <source>
        <dbReference type="ARBA" id="ARBA00022514"/>
    </source>
</evidence>
<reference evidence="3" key="3">
    <citation type="submission" date="2025-09" db="UniProtKB">
        <authorList>
            <consortium name="Ensembl"/>
        </authorList>
    </citation>
    <scope>IDENTIFICATION</scope>
</reference>
<keyword evidence="1" id="KW-0202">Cytokine</keyword>
<dbReference type="GO" id="GO:0008009">
    <property type="term" value="F:chemokine activity"/>
    <property type="evidence" value="ECO:0007669"/>
    <property type="project" value="InterPro"/>
</dbReference>